<protein>
    <submittedName>
        <fullName evidence="2">Class A beta-lactamase-related serine hydrolase</fullName>
    </submittedName>
</protein>
<accession>A0A411E6S0</accession>
<evidence type="ECO:0000313" key="3">
    <source>
        <dbReference type="Proteomes" id="UP000290889"/>
    </source>
</evidence>
<dbReference type="OrthoDB" id="9793489at2"/>
<evidence type="ECO:0000259" key="1">
    <source>
        <dbReference type="Pfam" id="PF00144"/>
    </source>
</evidence>
<keyword evidence="3" id="KW-1185">Reference proteome</keyword>
<dbReference type="PANTHER" id="PTHR46825">
    <property type="entry name" value="D-ALANYL-D-ALANINE-CARBOXYPEPTIDASE/ENDOPEPTIDASE AMPH"/>
    <property type="match status" value="1"/>
</dbReference>
<dbReference type="Gene3D" id="3.40.710.10">
    <property type="entry name" value="DD-peptidase/beta-lactamase superfamily"/>
    <property type="match status" value="1"/>
</dbReference>
<feature type="domain" description="Beta-lactamase-related" evidence="1">
    <location>
        <begin position="36"/>
        <end position="338"/>
    </location>
</feature>
<reference evidence="2 3" key="1">
    <citation type="submission" date="2019-01" db="EMBL/GenBank/DDBJ databases">
        <title>Muriicola soli sp. nov., isolated from soil.</title>
        <authorList>
            <person name="Kang H.J."/>
            <person name="Kim S.B."/>
        </authorList>
    </citation>
    <scope>NUCLEOTIDE SEQUENCE [LARGE SCALE GENOMIC DNA]</scope>
    <source>
        <strain evidence="2 3">MMS17-SY002</strain>
    </source>
</reference>
<dbReference type="GO" id="GO:0016787">
    <property type="term" value="F:hydrolase activity"/>
    <property type="evidence" value="ECO:0007669"/>
    <property type="project" value="UniProtKB-KW"/>
</dbReference>
<dbReference type="InterPro" id="IPR012338">
    <property type="entry name" value="Beta-lactam/transpept-like"/>
</dbReference>
<gene>
    <name evidence="2" type="ORF">EQY75_01780</name>
</gene>
<dbReference type="RefSeq" id="WP_129602330.1">
    <property type="nucleotide sequence ID" value="NZ_CP035544.1"/>
</dbReference>
<name>A0A411E6S0_9FLAO</name>
<dbReference type="Pfam" id="PF00144">
    <property type="entry name" value="Beta-lactamase"/>
    <property type="match status" value="1"/>
</dbReference>
<dbReference type="KEGG" id="mur:EQY75_01780"/>
<dbReference type="Proteomes" id="UP000290889">
    <property type="component" value="Chromosome"/>
</dbReference>
<evidence type="ECO:0000313" key="2">
    <source>
        <dbReference type="EMBL" id="QBA63389.1"/>
    </source>
</evidence>
<proteinExistence type="predicted"/>
<sequence>MSLLSDLLNWFSRPMPGANNPDVSMPFQLPFQEWIDDTKVPGLAITVLHSGEKVFQKGYGWADIEGRKPVDPQKTIFRIASASKPIASMALAKMVMAGQIDLDKSFYNYVPYFTKKQSDFTIRQLATHTAGIRGYRGKEYALNKPYTIKDSLELFQEDPLLFSPGTGYLYNSFGWVLISLAMEEVSGESFSGYVQKEILNPLGMNNTLVEVPGEMPEGKAVPYTRFNSGFRPAVPVDNRYKLAGGGYLSTTEDLVKLGTAVLENSLVSPEVMKEFLTPQKINGYSTHYGLGWQVSVDKSGRPYIGHVGNGVGGYSNFFVYPDDEVVISLLINCTDPKVQPLLDDLVLPPVLNQLSQR</sequence>
<dbReference type="InterPro" id="IPR050491">
    <property type="entry name" value="AmpC-like"/>
</dbReference>
<dbReference type="AlphaFoldDB" id="A0A411E6S0"/>
<organism evidence="2 3">
    <name type="scientific">Muriicola soli</name>
    <dbReference type="NCBI Taxonomy" id="2507538"/>
    <lineage>
        <taxon>Bacteria</taxon>
        <taxon>Pseudomonadati</taxon>
        <taxon>Bacteroidota</taxon>
        <taxon>Flavobacteriia</taxon>
        <taxon>Flavobacteriales</taxon>
        <taxon>Flavobacteriaceae</taxon>
        <taxon>Muriicola</taxon>
    </lineage>
</organism>
<dbReference type="EMBL" id="CP035544">
    <property type="protein sequence ID" value="QBA63389.1"/>
    <property type="molecule type" value="Genomic_DNA"/>
</dbReference>
<dbReference type="PANTHER" id="PTHR46825:SF9">
    <property type="entry name" value="BETA-LACTAMASE-RELATED DOMAIN-CONTAINING PROTEIN"/>
    <property type="match status" value="1"/>
</dbReference>
<dbReference type="InterPro" id="IPR001466">
    <property type="entry name" value="Beta-lactam-related"/>
</dbReference>
<dbReference type="SUPFAM" id="SSF56601">
    <property type="entry name" value="beta-lactamase/transpeptidase-like"/>
    <property type="match status" value="1"/>
</dbReference>
<keyword evidence="2" id="KW-0378">Hydrolase</keyword>